<evidence type="ECO:0000313" key="2">
    <source>
        <dbReference type="Proteomes" id="UP001320766"/>
    </source>
</evidence>
<evidence type="ECO:0008006" key="3">
    <source>
        <dbReference type="Google" id="ProtNLM"/>
    </source>
</evidence>
<comment type="caution">
    <text evidence="1">The sequence shown here is derived from an EMBL/GenBank/DDBJ whole genome shotgun (WGS) entry which is preliminary data.</text>
</comment>
<reference evidence="1 2" key="1">
    <citation type="submission" date="2022-06" db="EMBL/GenBank/DDBJ databases">
        <title>Sequencing the genomes of 1000 actinobacteria strains.</title>
        <authorList>
            <person name="Klenk H.-P."/>
        </authorList>
    </citation>
    <scope>NUCLEOTIDE SEQUENCE [LARGE SCALE GENOMIC DNA]</scope>
    <source>
        <strain evidence="1 2">DSM 44170</strain>
    </source>
</reference>
<dbReference type="RefSeq" id="WP_253769856.1">
    <property type="nucleotide sequence ID" value="NZ_BAAAVE010000022.1"/>
</dbReference>
<dbReference type="EMBL" id="JAMZEC010000001">
    <property type="protein sequence ID" value="MCP2347116.1"/>
    <property type="molecule type" value="Genomic_DNA"/>
</dbReference>
<sequence>MGVFYEYYRAADRAAAIVQPEHSRDVADASLGVPEFDVVVTKGIDPVVVLGQLVAFAGQVDYAVGLVGIVELYPPPEGAPRSDEEWDALPEDSPYREGPGIMELSAQTRDMLAGVDDARLPMLAEQWAAIEEFSHFTDDDDGYMLSLTKDLVGLARRARENGQLLYCWCCL</sequence>
<protein>
    <recommendedName>
        <fullName evidence="3">DUF1877 family protein</fullName>
    </recommendedName>
</protein>
<name>A0ABT1JZD5_9ACTN</name>
<evidence type="ECO:0000313" key="1">
    <source>
        <dbReference type="EMBL" id="MCP2347116.1"/>
    </source>
</evidence>
<dbReference type="Proteomes" id="UP001320766">
    <property type="component" value="Unassembled WGS sequence"/>
</dbReference>
<accession>A0ABT1JZD5</accession>
<keyword evidence="2" id="KW-1185">Reference proteome</keyword>
<gene>
    <name evidence="1" type="ORF">HD595_003238</name>
</gene>
<proteinExistence type="predicted"/>
<organism evidence="1 2">
    <name type="scientific">Nonomuraea roseoviolacea subsp. carminata</name>
    <dbReference type="NCBI Taxonomy" id="160689"/>
    <lineage>
        <taxon>Bacteria</taxon>
        <taxon>Bacillati</taxon>
        <taxon>Actinomycetota</taxon>
        <taxon>Actinomycetes</taxon>
        <taxon>Streptosporangiales</taxon>
        <taxon>Streptosporangiaceae</taxon>
        <taxon>Nonomuraea</taxon>
    </lineage>
</organism>